<name>A0A235B8G6_9BACL</name>
<organism evidence="1 2">
    <name type="scientific">Paludifilum halophilum</name>
    <dbReference type="NCBI Taxonomy" id="1642702"/>
    <lineage>
        <taxon>Bacteria</taxon>
        <taxon>Bacillati</taxon>
        <taxon>Bacillota</taxon>
        <taxon>Bacilli</taxon>
        <taxon>Bacillales</taxon>
        <taxon>Thermoactinomycetaceae</taxon>
        <taxon>Paludifilum</taxon>
    </lineage>
</organism>
<dbReference type="AlphaFoldDB" id="A0A235B8G6"/>
<keyword evidence="2" id="KW-1185">Reference proteome</keyword>
<reference evidence="1 2" key="1">
    <citation type="submission" date="2017-07" db="EMBL/GenBank/DDBJ databases">
        <title>The genome sequence of Paludifilum halophilum highlights mechanisms for microbial adaptation to high salt environemnts.</title>
        <authorList>
            <person name="Belbahri L."/>
        </authorList>
    </citation>
    <scope>NUCLEOTIDE SEQUENCE [LARGE SCALE GENOMIC DNA]</scope>
    <source>
        <strain evidence="1 2">DSM 102817</strain>
    </source>
</reference>
<sequence length="118" mass="13504">MAFVPYSAREGRPSTHMSLTIDKAGRIYLNKALQQELDAVDKTVKLYIAYDPEKKRIGLAKPEDVDLEGVIPLTFGKDRSYASARGFLSRFRIEQNESRKYVYSGTEGNWMSFEPVYD</sequence>
<evidence type="ECO:0000313" key="1">
    <source>
        <dbReference type="EMBL" id="OYD08522.1"/>
    </source>
</evidence>
<dbReference type="Proteomes" id="UP000215459">
    <property type="component" value="Unassembled WGS sequence"/>
</dbReference>
<evidence type="ECO:0000313" key="2">
    <source>
        <dbReference type="Proteomes" id="UP000215459"/>
    </source>
</evidence>
<proteinExistence type="predicted"/>
<accession>A0A235B8G6</accession>
<gene>
    <name evidence="1" type="ORF">CHM34_06765</name>
</gene>
<comment type="caution">
    <text evidence="1">The sequence shown here is derived from an EMBL/GenBank/DDBJ whole genome shotgun (WGS) entry which is preliminary data.</text>
</comment>
<protein>
    <submittedName>
        <fullName evidence="1">Uncharacterized protein</fullName>
    </submittedName>
</protein>
<dbReference type="RefSeq" id="WP_094263827.1">
    <property type="nucleotide sequence ID" value="NZ_NOWF01000003.1"/>
</dbReference>
<dbReference type="EMBL" id="NOWF01000003">
    <property type="protein sequence ID" value="OYD08522.1"/>
    <property type="molecule type" value="Genomic_DNA"/>
</dbReference>
<dbReference type="OrthoDB" id="2630741at2"/>